<sequence length="210" mass="23736">MYAAVTFVPHSAGLETSSYPDTDYHKWITSPTAITHALRAYEKPGHEGEEFFRIVANPQAFPLWISPRLRRHYQGASFRLIPCIGSYQTYSLKTYSESTSSQQTFAQVDSWFQDCKNNHEKCREVATDPKWYPTRLIDIGPLDTSSLVCRIINTGDETPHGPYMTLSHCWGSINGLTLTKSNAAQLLEGILPESLPRLYRDAACFVRKLG</sequence>
<accession>A0A9P7QQ87</accession>
<dbReference type="PANTHER" id="PTHR33112">
    <property type="entry name" value="DOMAIN PROTEIN, PUTATIVE-RELATED"/>
    <property type="match status" value="1"/>
</dbReference>
<name>A0A9P7QQ87_9PEZI</name>
<reference evidence="1" key="1">
    <citation type="submission" date="2021-05" db="EMBL/GenBank/DDBJ databases">
        <title>Comparative genomics of three Colletotrichum scovillei strains and genetic complementation revealed genes involved fungal growth and virulence on chili pepper.</title>
        <authorList>
            <person name="Hsieh D.-K."/>
            <person name="Chuang S.-C."/>
            <person name="Chen C.-Y."/>
            <person name="Chao Y.-T."/>
            <person name="Lu M.-Y.J."/>
            <person name="Lee M.-H."/>
            <person name="Shih M.-C."/>
        </authorList>
    </citation>
    <scope>NUCLEOTIDE SEQUENCE</scope>
    <source>
        <strain evidence="1">Coll-153</strain>
    </source>
</reference>
<dbReference type="AlphaFoldDB" id="A0A9P7QQ87"/>
<feature type="non-terminal residue" evidence="1">
    <location>
        <position position="210"/>
    </location>
</feature>
<dbReference type="EMBL" id="JAESDN010000016">
    <property type="protein sequence ID" value="KAG7041000.1"/>
    <property type="molecule type" value="Genomic_DNA"/>
</dbReference>
<comment type="caution">
    <text evidence="1">The sequence shown here is derived from an EMBL/GenBank/DDBJ whole genome shotgun (WGS) entry which is preliminary data.</text>
</comment>
<evidence type="ECO:0000313" key="2">
    <source>
        <dbReference type="Proteomes" id="UP000699042"/>
    </source>
</evidence>
<organism evidence="1 2">
    <name type="scientific">Colletotrichum scovillei</name>
    <dbReference type="NCBI Taxonomy" id="1209932"/>
    <lineage>
        <taxon>Eukaryota</taxon>
        <taxon>Fungi</taxon>
        <taxon>Dikarya</taxon>
        <taxon>Ascomycota</taxon>
        <taxon>Pezizomycotina</taxon>
        <taxon>Sordariomycetes</taxon>
        <taxon>Hypocreomycetidae</taxon>
        <taxon>Glomerellales</taxon>
        <taxon>Glomerellaceae</taxon>
        <taxon>Colletotrichum</taxon>
        <taxon>Colletotrichum acutatum species complex</taxon>
    </lineage>
</organism>
<gene>
    <name evidence="1" type="ORF">JMJ77_008707</name>
</gene>
<proteinExistence type="predicted"/>
<keyword evidence="2" id="KW-1185">Reference proteome</keyword>
<dbReference type="Proteomes" id="UP000699042">
    <property type="component" value="Unassembled WGS sequence"/>
</dbReference>
<evidence type="ECO:0000313" key="1">
    <source>
        <dbReference type="EMBL" id="KAG7041000.1"/>
    </source>
</evidence>
<protein>
    <submittedName>
        <fullName evidence="1">Heterokaryon incompatibility protein</fullName>
    </submittedName>
</protein>
<dbReference type="PANTHER" id="PTHR33112:SF16">
    <property type="entry name" value="HETEROKARYON INCOMPATIBILITY DOMAIN-CONTAINING PROTEIN"/>
    <property type="match status" value="1"/>
</dbReference>